<reference evidence="2 3" key="1">
    <citation type="submission" date="2024-04" db="EMBL/GenBank/DDBJ databases">
        <title>Draft genome assemblies of urinary isolates.</title>
        <authorList>
            <person name="Appleberry H."/>
            <person name="Kula A."/>
            <person name="Wolfe A.J."/>
            <person name="Putonti C."/>
        </authorList>
    </citation>
    <scope>NUCLEOTIDE SEQUENCE [LARGE SCALE GENOMIC DNA]</scope>
    <source>
        <strain evidence="2 3">UMB12529</strain>
    </source>
</reference>
<proteinExistence type="predicted"/>
<name>A0ABU9PAC9_9ENTR</name>
<comment type="caution">
    <text evidence="2">The sequence shown here is derived from an EMBL/GenBank/DDBJ whole genome shotgun (WGS) entry which is preliminary data.</text>
</comment>
<keyword evidence="1" id="KW-0238">DNA-binding</keyword>
<organism evidence="2 3">
    <name type="scientific">Klebsiella grimontii</name>
    <dbReference type="NCBI Taxonomy" id="2058152"/>
    <lineage>
        <taxon>Bacteria</taxon>
        <taxon>Pseudomonadati</taxon>
        <taxon>Pseudomonadota</taxon>
        <taxon>Gammaproteobacteria</taxon>
        <taxon>Enterobacterales</taxon>
        <taxon>Enterobacteriaceae</taxon>
        <taxon>Klebsiella/Raoultella group</taxon>
        <taxon>Klebsiella</taxon>
    </lineage>
</organism>
<sequence>MSRTPYTRLRIEGFRKAEASLRLEGMDPSGTPLYESVKARIISGDLTYEQGRSEIFAYYTKVDTAGPVTVGEMLAEEFLKPLNMSHEELAESMGICRQEIEDIICGLRRLTDDETRVLAAIFGTDEDFWSNLQEMQVHREQQHK</sequence>
<dbReference type="InterPro" id="IPR001387">
    <property type="entry name" value="Cro/C1-type_HTH"/>
</dbReference>
<dbReference type="Proteomes" id="UP001458070">
    <property type="component" value="Unassembled WGS sequence"/>
</dbReference>
<evidence type="ECO:0000313" key="2">
    <source>
        <dbReference type="EMBL" id="MEM0626858.1"/>
    </source>
</evidence>
<dbReference type="SUPFAM" id="SSF47413">
    <property type="entry name" value="lambda repressor-like DNA-binding domains"/>
    <property type="match status" value="1"/>
</dbReference>
<evidence type="ECO:0000313" key="3">
    <source>
        <dbReference type="Proteomes" id="UP001458070"/>
    </source>
</evidence>
<dbReference type="InterPro" id="IPR033788">
    <property type="entry name" value="VbhA-like"/>
</dbReference>
<dbReference type="PANTHER" id="PTHR36924">
    <property type="entry name" value="ANTITOXIN HIGA-1"/>
    <property type="match status" value="1"/>
</dbReference>
<dbReference type="PANTHER" id="PTHR36924:SF1">
    <property type="entry name" value="ANTITOXIN HIGA-1"/>
    <property type="match status" value="1"/>
</dbReference>
<dbReference type="RefSeq" id="WP_154911299.1">
    <property type="nucleotide sequence ID" value="NZ_CABGKG010000038.1"/>
</dbReference>
<gene>
    <name evidence="2" type="ORF">AAFL32_23535</name>
</gene>
<evidence type="ECO:0000256" key="1">
    <source>
        <dbReference type="ARBA" id="ARBA00023125"/>
    </source>
</evidence>
<dbReference type="InterPro" id="IPR010982">
    <property type="entry name" value="Lambda_DNA-bd_dom_sf"/>
</dbReference>
<dbReference type="CDD" id="cd11586">
    <property type="entry name" value="VbhA_like"/>
    <property type="match status" value="1"/>
</dbReference>
<dbReference type="EMBL" id="JBCGEM010000024">
    <property type="protein sequence ID" value="MEM0626858.1"/>
    <property type="molecule type" value="Genomic_DNA"/>
</dbReference>
<dbReference type="CDD" id="cd00093">
    <property type="entry name" value="HTH_XRE"/>
    <property type="match status" value="1"/>
</dbReference>
<keyword evidence="3" id="KW-1185">Reference proteome</keyword>
<protein>
    <submittedName>
        <fullName evidence="2">HigA family addiction module antitoxin</fullName>
    </submittedName>
</protein>
<accession>A0ABU9PAC9</accession>
<dbReference type="NCBIfam" id="TIGR02607">
    <property type="entry name" value="antidote_HigA"/>
    <property type="match status" value="1"/>
</dbReference>
<dbReference type="InterPro" id="IPR013430">
    <property type="entry name" value="Toxin_antidote_HigA"/>
</dbReference>
<dbReference type="Gene3D" id="1.10.260.40">
    <property type="entry name" value="lambda repressor-like DNA-binding domains"/>
    <property type="match status" value="1"/>
</dbReference>